<comment type="subcellular location">
    <subcellularLocation>
        <location evidence="1">Nucleus</location>
    </subcellularLocation>
</comment>
<evidence type="ECO:0000256" key="6">
    <source>
        <dbReference type="ARBA" id="ARBA00022801"/>
    </source>
</evidence>
<gene>
    <name evidence="13" type="ORF">PV328_005965</name>
</gene>
<dbReference type="InterPro" id="IPR007268">
    <property type="entry name" value="Rad9/Ddc1"/>
</dbReference>
<feature type="compositionally biased region" description="Low complexity" evidence="12">
    <location>
        <begin position="305"/>
        <end position="319"/>
    </location>
</feature>
<keyword evidence="8" id="KW-0539">Nucleus</keyword>
<feature type="region of interest" description="Disordered" evidence="12">
    <location>
        <begin position="287"/>
        <end position="346"/>
    </location>
</feature>
<evidence type="ECO:0000256" key="12">
    <source>
        <dbReference type="SAM" id="MobiDB-lite"/>
    </source>
</evidence>
<dbReference type="PANTHER" id="PTHR15237:SF0">
    <property type="entry name" value="CELL CYCLE CHECKPOINT CONTROL PROTEIN"/>
    <property type="match status" value="1"/>
</dbReference>
<evidence type="ECO:0000256" key="9">
    <source>
        <dbReference type="ARBA" id="ARBA00059283"/>
    </source>
</evidence>
<keyword evidence="6" id="KW-0378">Hydrolase</keyword>
<dbReference type="GO" id="GO:0071479">
    <property type="term" value="P:cellular response to ionizing radiation"/>
    <property type="evidence" value="ECO:0007669"/>
    <property type="project" value="TreeGrafter"/>
</dbReference>
<dbReference type="GO" id="GO:0031573">
    <property type="term" value="P:mitotic intra-S DNA damage checkpoint signaling"/>
    <property type="evidence" value="ECO:0007669"/>
    <property type="project" value="TreeGrafter"/>
</dbReference>
<reference evidence="13" key="1">
    <citation type="journal article" date="2023" name="bioRxiv">
        <title>Scaffold-level genome assemblies of two parasitoid biocontrol wasps reveal the parthenogenesis mechanism and an associated novel virus.</title>
        <authorList>
            <person name="Inwood S."/>
            <person name="Skelly J."/>
            <person name="Guhlin J."/>
            <person name="Harrop T."/>
            <person name="Goldson S."/>
            <person name="Dearden P."/>
        </authorList>
    </citation>
    <scope>NUCLEOTIDE SEQUENCE</scope>
    <source>
        <strain evidence="13">Irish</strain>
        <tissue evidence="13">Whole body</tissue>
    </source>
</reference>
<evidence type="ECO:0000256" key="10">
    <source>
        <dbReference type="ARBA" id="ARBA00069752"/>
    </source>
</evidence>
<keyword evidence="4" id="KW-0540">Nuclease</keyword>
<protein>
    <recommendedName>
        <fullName evidence="10">Cell cycle checkpoint control protein RAD9A</fullName>
    </recommendedName>
    <alternativeName>
        <fullName evidence="11">DNA repair exonuclease rad9 homolog A</fullName>
    </alternativeName>
</protein>
<reference evidence="13" key="2">
    <citation type="submission" date="2023-03" db="EMBL/GenBank/DDBJ databases">
        <authorList>
            <person name="Inwood S.N."/>
            <person name="Skelly J.G."/>
            <person name="Guhlin J."/>
            <person name="Harrop T.W.R."/>
            <person name="Goldson S.G."/>
            <person name="Dearden P.K."/>
        </authorList>
    </citation>
    <scope>NUCLEOTIDE SEQUENCE</scope>
    <source>
        <strain evidence="13">Irish</strain>
        <tissue evidence="13">Whole body</tissue>
    </source>
</reference>
<evidence type="ECO:0000256" key="11">
    <source>
        <dbReference type="ARBA" id="ARBA00079896"/>
    </source>
</evidence>
<name>A0AA39KSZ7_9HYME</name>
<keyword evidence="7" id="KW-0269">Exonuclease</keyword>
<organism evidence="13 14">
    <name type="scientific">Microctonus aethiopoides</name>
    <dbReference type="NCBI Taxonomy" id="144406"/>
    <lineage>
        <taxon>Eukaryota</taxon>
        <taxon>Metazoa</taxon>
        <taxon>Ecdysozoa</taxon>
        <taxon>Arthropoda</taxon>
        <taxon>Hexapoda</taxon>
        <taxon>Insecta</taxon>
        <taxon>Pterygota</taxon>
        <taxon>Neoptera</taxon>
        <taxon>Endopterygota</taxon>
        <taxon>Hymenoptera</taxon>
        <taxon>Apocrita</taxon>
        <taxon>Ichneumonoidea</taxon>
        <taxon>Braconidae</taxon>
        <taxon>Euphorinae</taxon>
        <taxon>Microctonus</taxon>
    </lineage>
</organism>
<keyword evidence="5" id="KW-0227">DNA damage</keyword>
<evidence type="ECO:0000256" key="4">
    <source>
        <dbReference type="ARBA" id="ARBA00022722"/>
    </source>
</evidence>
<feature type="compositionally biased region" description="Basic residues" evidence="12">
    <location>
        <begin position="287"/>
        <end position="304"/>
    </location>
</feature>
<dbReference type="GO" id="GO:0006281">
    <property type="term" value="P:DNA repair"/>
    <property type="evidence" value="ECO:0007669"/>
    <property type="project" value="TreeGrafter"/>
</dbReference>
<comment type="similarity">
    <text evidence="2">Belongs to the rad9 family.</text>
</comment>
<proteinExistence type="inferred from homology"/>
<dbReference type="InterPro" id="IPR046938">
    <property type="entry name" value="DNA_clamp_sf"/>
</dbReference>
<evidence type="ECO:0000256" key="3">
    <source>
        <dbReference type="ARBA" id="ARBA00022553"/>
    </source>
</evidence>
<dbReference type="EMBL" id="JAQQBS010000002">
    <property type="protein sequence ID" value="KAK0172675.1"/>
    <property type="molecule type" value="Genomic_DNA"/>
</dbReference>
<sequence>MKCVIPGPNVKILARAIHALGKIGEEMYVQPQERALSFRSVSMSNSAYCDFTFRDNYFTYYKFGDLDEEDTSKCKVSMRCAISVFKTPGIMDKLIETCHINLESNASTLIIILKYKNSVIKTFLLPILNCEALQAAYNKDGAPNQLIVQPKVLADALQNFQQNLIEITLDVSKEKILIRNYVNETTGSGNATRTQLALAIDEFNTYKIGQETCVTFCMKEVRAILAFADTVGIPLHIFFELAGRPIVFVLKNPGFEANLVLSTLNPEPLDVPDTTIQDRREALKKRNVRKRTATNQLKSRKKTNNKSAASAITNATNSILRPARPNAKSNMKNQQPTREIPRESDANSLIPLVRSTSINNEDIPMDALQAVDQPKASTSNFMEQLPKTRTDIIAETPSSLSSTQRLHIFTSGSDTSMFSSPTSRRRIHEMADDNSLYGGDEDTVPNSPPPPVSKKARLMFRKCFQATFDPRMLPGHDKILAKDSDSE</sequence>
<evidence type="ECO:0000256" key="1">
    <source>
        <dbReference type="ARBA" id="ARBA00004123"/>
    </source>
</evidence>
<dbReference type="SUPFAM" id="SSF55979">
    <property type="entry name" value="DNA clamp"/>
    <property type="match status" value="1"/>
</dbReference>
<evidence type="ECO:0000313" key="13">
    <source>
        <dbReference type="EMBL" id="KAK0172675.1"/>
    </source>
</evidence>
<accession>A0AA39KSZ7</accession>
<dbReference type="Pfam" id="PF04139">
    <property type="entry name" value="Rad9"/>
    <property type="match status" value="1"/>
</dbReference>
<dbReference type="GO" id="GO:0000076">
    <property type="term" value="P:DNA replication checkpoint signaling"/>
    <property type="evidence" value="ECO:0007669"/>
    <property type="project" value="TreeGrafter"/>
</dbReference>
<keyword evidence="14" id="KW-1185">Reference proteome</keyword>
<dbReference type="PANTHER" id="PTHR15237">
    <property type="entry name" value="DNA REPAIR PROTEIN RAD9"/>
    <property type="match status" value="1"/>
</dbReference>
<evidence type="ECO:0000313" key="14">
    <source>
        <dbReference type="Proteomes" id="UP001168990"/>
    </source>
</evidence>
<dbReference type="GO" id="GO:0030896">
    <property type="term" value="C:checkpoint clamp complex"/>
    <property type="evidence" value="ECO:0007669"/>
    <property type="project" value="InterPro"/>
</dbReference>
<dbReference type="Proteomes" id="UP001168990">
    <property type="component" value="Unassembled WGS sequence"/>
</dbReference>
<evidence type="ECO:0000256" key="7">
    <source>
        <dbReference type="ARBA" id="ARBA00022839"/>
    </source>
</evidence>
<dbReference type="Gene3D" id="3.70.10.10">
    <property type="match status" value="1"/>
</dbReference>
<feature type="compositionally biased region" description="Polar residues" evidence="12">
    <location>
        <begin position="327"/>
        <end position="337"/>
    </location>
</feature>
<evidence type="ECO:0000256" key="5">
    <source>
        <dbReference type="ARBA" id="ARBA00022763"/>
    </source>
</evidence>
<comment type="function">
    <text evidence="9">Component of the 9-1-1 cell-cycle checkpoint response complex that plays a major role in DNA repair. The 9-1-1 complex is recruited to DNA lesion upon damage by the RAD17-replication factor C (RFC) clamp loader complex. Acts then as a sliding clamp platform on DNA for several proteins involved in long-patch base excision repair (LP-BER). The 9-1-1 complex stimulates DNA polymerase beta (POLB) activity by increasing its affinity for the 3'-OH end of the primer-template and stabilizes POLB to those sites where LP-BER proceeds; endonuclease FEN1 cleavage activity on substrates with double, nick, or gap flaps of distinct sequences and lengths; and DNA ligase I (LIG1) on long-patch base excision repair substrates. The 9-1-1 complex is necessary for the recruitment of RHNO1 to sites of double-stranded breaks (DSB) occurring during the S phase. RAD9A possesses 3'-&gt;5' double stranded DNA exonuclease activity.</text>
</comment>
<keyword evidence="3" id="KW-0597">Phosphoprotein</keyword>
<dbReference type="AlphaFoldDB" id="A0AA39KSZ7"/>
<evidence type="ECO:0000256" key="8">
    <source>
        <dbReference type="ARBA" id="ARBA00023242"/>
    </source>
</evidence>
<feature type="region of interest" description="Disordered" evidence="12">
    <location>
        <begin position="433"/>
        <end position="453"/>
    </location>
</feature>
<comment type="caution">
    <text evidence="13">The sequence shown here is derived from an EMBL/GenBank/DDBJ whole genome shotgun (WGS) entry which is preliminary data.</text>
</comment>
<dbReference type="FunFam" id="3.70.10.10:FF:000005">
    <property type="entry name" value="Cell cycle checkpoint control protein"/>
    <property type="match status" value="1"/>
</dbReference>
<evidence type="ECO:0000256" key="2">
    <source>
        <dbReference type="ARBA" id="ARBA00008494"/>
    </source>
</evidence>
<dbReference type="GO" id="GO:0004527">
    <property type="term" value="F:exonuclease activity"/>
    <property type="evidence" value="ECO:0007669"/>
    <property type="project" value="UniProtKB-KW"/>
</dbReference>